<dbReference type="InterPro" id="IPR011059">
    <property type="entry name" value="Metal-dep_hydrolase_composite"/>
</dbReference>
<organism evidence="3 4">
    <name type="scientific">Humisphaera borealis</name>
    <dbReference type="NCBI Taxonomy" id="2807512"/>
    <lineage>
        <taxon>Bacteria</taxon>
        <taxon>Pseudomonadati</taxon>
        <taxon>Planctomycetota</taxon>
        <taxon>Phycisphaerae</taxon>
        <taxon>Tepidisphaerales</taxon>
        <taxon>Tepidisphaeraceae</taxon>
        <taxon>Humisphaera</taxon>
    </lineage>
</organism>
<keyword evidence="1" id="KW-0378">Hydrolase</keyword>
<protein>
    <submittedName>
        <fullName evidence="3">Amidohydrolase family protein</fullName>
    </submittedName>
</protein>
<evidence type="ECO:0000313" key="3">
    <source>
        <dbReference type="EMBL" id="QOV92034.1"/>
    </source>
</evidence>
<evidence type="ECO:0000256" key="1">
    <source>
        <dbReference type="ARBA" id="ARBA00022801"/>
    </source>
</evidence>
<name>A0A7M2X2Y4_9BACT</name>
<dbReference type="Gene3D" id="3.20.20.140">
    <property type="entry name" value="Metal-dependent hydrolases"/>
    <property type="match status" value="1"/>
</dbReference>
<dbReference type="InterPro" id="IPR050287">
    <property type="entry name" value="MTA/SAH_deaminase"/>
</dbReference>
<dbReference type="SUPFAM" id="SSF51338">
    <property type="entry name" value="Composite domain of metallo-dependent hydrolases"/>
    <property type="match status" value="2"/>
</dbReference>
<proteinExistence type="predicted"/>
<sequence>MASSDVTILRADWVAPMSDPVIANGAIAITSGIISDLGPAEGVVARFPLAHRQDLGSAVLMPGLVNAHVHLELSDLTPGERPASFVDWLLSVMSKGPPPTPEGEARVAAATRAGVAQCLRFGVTTVGDISRFPGVTRQALAESPLRAVSFGEVTAMGSRRNLLEQRLSAAMTPSPAPGRVISAVSPHAPYSIEPVGYERCLSAAVAAGVPIATHLAETVEESEFITRHSGPFRRLWNTIGGWDSDIPRQHERTTPEALMKRIGFLSYKRAILVHANYLADDISQGKASVVYCPRTHAYFGHKPHDWQRMLADGINVAVGTDSAASSPDLNLVDDLRLMHRQAPSVSPETLWRMATVNAAKALGMQGRVGELSIGAAADVIAFAVRGRDPLREVLDAGYSPTHVWIAGTRTDERSHRRCTP</sequence>
<dbReference type="GO" id="GO:0016810">
    <property type="term" value="F:hydrolase activity, acting on carbon-nitrogen (but not peptide) bonds"/>
    <property type="evidence" value="ECO:0007669"/>
    <property type="project" value="InterPro"/>
</dbReference>
<dbReference type="EMBL" id="CP063458">
    <property type="protein sequence ID" value="QOV92034.1"/>
    <property type="molecule type" value="Genomic_DNA"/>
</dbReference>
<dbReference type="PANTHER" id="PTHR43794">
    <property type="entry name" value="AMINOHYDROLASE SSNA-RELATED"/>
    <property type="match status" value="1"/>
</dbReference>
<feature type="domain" description="Amidohydrolase-related" evidence="2">
    <location>
        <begin position="246"/>
        <end position="407"/>
    </location>
</feature>
<dbReference type="SUPFAM" id="SSF51556">
    <property type="entry name" value="Metallo-dependent hydrolases"/>
    <property type="match status" value="1"/>
</dbReference>
<accession>A0A7M2X2Y4</accession>
<reference evidence="3 4" key="1">
    <citation type="submission" date="2020-10" db="EMBL/GenBank/DDBJ databases">
        <title>Wide distribution of Phycisphaera-like planctomycetes from WD2101 soil group in peatlands and genome analysis of the first cultivated representative.</title>
        <authorList>
            <person name="Dedysh S.N."/>
            <person name="Beletsky A.V."/>
            <person name="Ivanova A."/>
            <person name="Kulichevskaya I.S."/>
            <person name="Suzina N.E."/>
            <person name="Philippov D.A."/>
            <person name="Rakitin A.L."/>
            <person name="Mardanov A.V."/>
            <person name="Ravin N.V."/>
        </authorList>
    </citation>
    <scope>NUCLEOTIDE SEQUENCE [LARGE SCALE GENOMIC DNA]</scope>
    <source>
        <strain evidence="3 4">M1803</strain>
    </source>
</reference>
<evidence type="ECO:0000259" key="2">
    <source>
        <dbReference type="Pfam" id="PF01979"/>
    </source>
</evidence>
<dbReference type="Gene3D" id="2.30.40.10">
    <property type="entry name" value="Urease, subunit C, domain 1"/>
    <property type="match status" value="1"/>
</dbReference>
<keyword evidence="4" id="KW-1185">Reference proteome</keyword>
<dbReference type="Proteomes" id="UP000593765">
    <property type="component" value="Chromosome"/>
</dbReference>
<dbReference type="InterPro" id="IPR006680">
    <property type="entry name" value="Amidohydro-rel"/>
</dbReference>
<gene>
    <name evidence="3" type="ORF">IPV69_12045</name>
</gene>
<dbReference type="RefSeq" id="WP_206295361.1">
    <property type="nucleotide sequence ID" value="NZ_CP063458.1"/>
</dbReference>
<dbReference type="KEGG" id="hbs:IPV69_12045"/>
<dbReference type="Pfam" id="PF01979">
    <property type="entry name" value="Amidohydro_1"/>
    <property type="match status" value="2"/>
</dbReference>
<dbReference type="AlphaFoldDB" id="A0A7M2X2Y4"/>
<dbReference type="PANTHER" id="PTHR43794:SF11">
    <property type="entry name" value="AMIDOHYDROLASE-RELATED DOMAIN-CONTAINING PROTEIN"/>
    <property type="match status" value="1"/>
</dbReference>
<evidence type="ECO:0000313" key="4">
    <source>
        <dbReference type="Proteomes" id="UP000593765"/>
    </source>
</evidence>
<dbReference type="InterPro" id="IPR032466">
    <property type="entry name" value="Metal_Hydrolase"/>
</dbReference>
<feature type="domain" description="Amidohydrolase-related" evidence="2">
    <location>
        <begin position="59"/>
        <end position="223"/>
    </location>
</feature>